<organism evidence="3 4">
    <name type="scientific">Tolypocladium ophioglossoides (strain CBS 100239)</name>
    <name type="common">Snaketongue truffleclub</name>
    <name type="synonym">Elaphocordyceps ophioglossoides</name>
    <dbReference type="NCBI Taxonomy" id="1163406"/>
    <lineage>
        <taxon>Eukaryota</taxon>
        <taxon>Fungi</taxon>
        <taxon>Dikarya</taxon>
        <taxon>Ascomycota</taxon>
        <taxon>Pezizomycotina</taxon>
        <taxon>Sordariomycetes</taxon>
        <taxon>Hypocreomycetidae</taxon>
        <taxon>Hypocreales</taxon>
        <taxon>Ophiocordycipitaceae</taxon>
        <taxon>Tolypocladium</taxon>
    </lineage>
</organism>
<dbReference type="SUPFAM" id="SSF55729">
    <property type="entry name" value="Acyl-CoA N-acyltransferases (Nat)"/>
    <property type="match status" value="1"/>
</dbReference>
<dbReference type="GO" id="GO:0008080">
    <property type="term" value="F:N-acetyltransferase activity"/>
    <property type="evidence" value="ECO:0007669"/>
    <property type="project" value="InterPro"/>
</dbReference>
<accession>A0A0L0NJM3</accession>
<proteinExistence type="predicted"/>
<evidence type="ECO:0000256" key="1">
    <source>
        <dbReference type="ARBA" id="ARBA00022679"/>
    </source>
</evidence>
<gene>
    <name evidence="3" type="ORF">TOPH_00729</name>
</gene>
<dbReference type="AlphaFoldDB" id="A0A0L0NJM3"/>
<dbReference type="Proteomes" id="UP000036947">
    <property type="component" value="Unassembled WGS sequence"/>
</dbReference>
<name>A0A0L0NJM3_TOLOC</name>
<feature type="domain" description="N-acetyltransferase" evidence="2">
    <location>
        <begin position="9"/>
        <end position="179"/>
    </location>
</feature>
<dbReference type="STRING" id="1163406.A0A0L0NJM3"/>
<dbReference type="OrthoDB" id="9975416at2759"/>
<dbReference type="CDD" id="cd04301">
    <property type="entry name" value="NAT_SF"/>
    <property type="match status" value="1"/>
</dbReference>
<dbReference type="InterPro" id="IPR050769">
    <property type="entry name" value="NAT_camello-type"/>
</dbReference>
<keyword evidence="1 3" id="KW-0808">Transferase</keyword>
<dbReference type="InterPro" id="IPR016181">
    <property type="entry name" value="Acyl_CoA_acyltransferase"/>
</dbReference>
<protein>
    <submittedName>
        <fullName evidence="3">Putative N-acetyltransferase</fullName>
    </submittedName>
</protein>
<dbReference type="Pfam" id="PF00583">
    <property type="entry name" value="Acetyltransf_1"/>
    <property type="match status" value="1"/>
</dbReference>
<reference evidence="3 4" key="1">
    <citation type="journal article" date="2015" name="BMC Genomics">
        <title>The genome of the truffle-parasite Tolypocladium ophioglossoides and the evolution of antifungal peptaibiotics.</title>
        <authorList>
            <person name="Quandt C.A."/>
            <person name="Bushley K.E."/>
            <person name="Spatafora J.W."/>
        </authorList>
    </citation>
    <scope>NUCLEOTIDE SEQUENCE [LARGE SCALE GENOMIC DNA]</scope>
    <source>
        <strain evidence="3 4">CBS 100239</strain>
    </source>
</reference>
<dbReference type="PANTHER" id="PTHR13947">
    <property type="entry name" value="GNAT FAMILY N-ACETYLTRANSFERASE"/>
    <property type="match status" value="1"/>
</dbReference>
<dbReference type="EMBL" id="LFRF01000002">
    <property type="protein sequence ID" value="KND94332.1"/>
    <property type="molecule type" value="Genomic_DNA"/>
</dbReference>
<comment type="caution">
    <text evidence="3">The sequence shown here is derived from an EMBL/GenBank/DDBJ whole genome shotgun (WGS) entry which is preliminary data.</text>
</comment>
<dbReference type="Gene3D" id="3.40.630.30">
    <property type="match status" value="1"/>
</dbReference>
<sequence length="179" mass="19382">MTITAPPPITVRRATPNDAPSIADLGVRVFSLSFGHSVSSEQLQAYLGKAYSIPAITADVTNPLKDTVVAATPAGALIGFAILTRGSSEPCIAHLDSTIELQRLYIDLAYHGKGVGKMLALEVEGIARERGFKKIWLGVWEESYKARKVYERLGYKVVGSREFQLGGVAQLDHVMLKAL</sequence>
<evidence type="ECO:0000259" key="2">
    <source>
        <dbReference type="PROSITE" id="PS51186"/>
    </source>
</evidence>
<dbReference type="InterPro" id="IPR000182">
    <property type="entry name" value="GNAT_dom"/>
</dbReference>
<dbReference type="PANTHER" id="PTHR13947:SF37">
    <property type="entry name" value="LD18367P"/>
    <property type="match status" value="1"/>
</dbReference>
<evidence type="ECO:0000313" key="4">
    <source>
        <dbReference type="Proteomes" id="UP000036947"/>
    </source>
</evidence>
<dbReference type="PROSITE" id="PS51186">
    <property type="entry name" value="GNAT"/>
    <property type="match status" value="1"/>
</dbReference>
<evidence type="ECO:0000313" key="3">
    <source>
        <dbReference type="EMBL" id="KND94332.1"/>
    </source>
</evidence>
<keyword evidence="4" id="KW-1185">Reference proteome</keyword>